<comment type="function">
    <text evidence="6">Catalyzes the interconversion of methylthioribose-1-phosphate (MTR-1-P) into methylthioribulose-1-phosphate (MTRu-1-P).</text>
</comment>
<keyword evidence="3 6" id="KW-0486">Methionine biosynthesis</keyword>
<dbReference type="Gene3D" id="1.20.120.420">
    <property type="entry name" value="translation initiation factor eif-2b, domain 1"/>
    <property type="match status" value="1"/>
</dbReference>
<dbReference type="EC" id="5.3.1.23" evidence="6"/>
<dbReference type="KEGG" id="som:SOMG_00554"/>
<evidence type="ECO:0000256" key="1">
    <source>
        <dbReference type="ARBA" id="ARBA00022490"/>
    </source>
</evidence>
<feature type="site" description="Transition state stabilizer" evidence="6">
    <location>
        <position position="159"/>
    </location>
</feature>
<dbReference type="GO" id="GO:0019509">
    <property type="term" value="P:L-methionine salvage from methylthioadenosine"/>
    <property type="evidence" value="ECO:0007669"/>
    <property type="project" value="UniProtKB-UniRule"/>
</dbReference>
<keyword evidence="8" id="KW-1185">Reference proteome</keyword>
<dbReference type="AlphaFoldDB" id="A0AAE9WA22"/>
<dbReference type="RefSeq" id="XP_056036760.1">
    <property type="nucleotide sequence ID" value="XM_056179348.1"/>
</dbReference>
<evidence type="ECO:0000256" key="4">
    <source>
        <dbReference type="ARBA" id="ARBA00023235"/>
    </source>
</evidence>
<dbReference type="SUPFAM" id="SSF100950">
    <property type="entry name" value="NagB/RpiA/CoA transferase-like"/>
    <property type="match status" value="1"/>
</dbReference>
<evidence type="ECO:0000256" key="3">
    <source>
        <dbReference type="ARBA" id="ARBA00023167"/>
    </source>
</evidence>
<dbReference type="FunFam" id="1.20.120.420:FF:000003">
    <property type="entry name" value="Methylthioribose-1-phosphate isomerase"/>
    <property type="match status" value="1"/>
</dbReference>
<protein>
    <recommendedName>
        <fullName evidence="6">Methylthioribose-1-phosphate isomerase</fullName>
        <shortName evidence="6">M1Pi</shortName>
        <shortName evidence="6">MTR-1-P isomerase</shortName>
        <ecNumber evidence="6">5.3.1.23</ecNumber>
    </recommendedName>
    <alternativeName>
        <fullName evidence="6">S-methyl-5-thioribose-1-phosphate isomerase</fullName>
    </alternativeName>
    <alternativeName>
        <fullName evidence="6">Translation initiation factor eIF-2B subunit alpha/beta/delta-like protein</fullName>
    </alternativeName>
</protein>
<gene>
    <name evidence="7" type="primary">mri1</name>
    <name evidence="6" type="synonym">MRI1</name>
    <name evidence="7" type="ORF">SOMG_00554</name>
</gene>
<dbReference type="FunFam" id="3.40.50.10470:FF:000003">
    <property type="entry name" value="Methylthioribose-1-phosphate isomerase"/>
    <property type="match status" value="1"/>
</dbReference>
<dbReference type="NCBIfam" id="TIGR00512">
    <property type="entry name" value="salvage_mtnA"/>
    <property type="match status" value="1"/>
</dbReference>
<proteinExistence type="inferred from homology"/>
<accession>A0AAE9WA22</accession>
<dbReference type="InterPro" id="IPR011559">
    <property type="entry name" value="Initiation_fac_2B_a/b/d"/>
</dbReference>
<dbReference type="InterPro" id="IPR027363">
    <property type="entry name" value="M1Pi_N"/>
</dbReference>
<sequence length="364" mass="39407">MSLQAIIYNLDGLFVLDQLLLPHQHKYVPVKTIEDSFSVIKKMQVRGAPAIGIVAALSVAVGLRNLGEGEDAKHFVIDSLEHLKESRPTAVNLFEAAHQLQNVARSVHPSQVKEKVIQEAEAILDKDLRDNHAIGAAGRQFLLDHYKGTKSKLTVLTHCNTGSLATSGYGTALGVIRALHENGNLEHAFCTETRPYNQGSRLTAFELVHDRIPATLVTDSTAASIMNKIDAIVVGADRVTRNGDTANKIGTLNLAVLANYFNIPFIVAAPFSSIDLNLASGSQITIEQRPSIEMITVRGPVVKNSNATEFGKDERIHIAAPGINTYCPAFDVTPAKLIAAVATEKGYYTATKEKFSFTDSPELA</sequence>
<keyword evidence="2 6" id="KW-0028">Amino-acid biosynthesis</keyword>
<organism evidence="7 8">
    <name type="scientific">Schizosaccharomyces osmophilus</name>
    <dbReference type="NCBI Taxonomy" id="2545709"/>
    <lineage>
        <taxon>Eukaryota</taxon>
        <taxon>Fungi</taxon>
        <taxon>Dikarya</taxon>
        <taxon>Ascomycota</taxon>
        <taxon>Taphrinomycotina</taxon>
        <taxon>Schizosaccharomycetes</taxon>
        <taxon>Schizosaccharomycetales</taxon>
        <taxon>Schizosaccharomycetaceae</taxon>
        <taxon>Schizosaccharomyces</taxon>
    </lineage>
</organism>
<dbReference type="Pfam" id="PF01008">
    <property type="entry name" value="IF-2B"/>
    <property type="match status" value="1"/>
</dbReference>
<keyword evidence="5 6" id="KW-0539">Nucleus</keyword>
<evidence type="ECO:0000256" key="2">
    <source>
        <dbReference type="ARBA" id="ARBA00022605"/>
    </source>
</evidence>
<dbReference type="EMBL" id="CP115611">
    <property type="protein sequence ID" value="WBW72517.1"/>
    <property type="molecule type" value="Genomic_DNA"/>
</dbReference>
<dbReference type="GO" id="GO:0046523">
    <property type="term" value="F:S-methyl-5-thioribose-1-phosphate isomerase activity"/>
    <property type="evidence" value="ECO:0007669"/>
    <property type="project" value="UniProtKB-UniRule"/>
</dbReference>
<comment type="subcellular location">
    <subcellularLocation>
        <location evidence="6">Cytoplasm</location>
    </subcellularLocation>
    <subcellularLocation>
        <location evidence="6">Nucleus</location>
    </subcellularLocation>
</comment>
<comment type="pathway">
    <text evidence="6">Amino-acid biosynthesis; L-methionine biosynthesis via salvage pathway; L-methionine from S-methyl-5-thio-alpha-D-ribose 1-phosphate: step 1/6.</text>
</comment>
<comment type="catalytic activity">
    <reaction evidence="6">
        <text>5-(methylsulfanyl)-alpha-D-ribose 1-phosphate = 5-(methylsulfanyl)-D-ribulose 1-phosphate</text>
        <dbReference type="Rhea" id="RHEA:19989"/>
        <dbReference type="ChEBI" id="CHEBI:58533"/>
        <dbReference type="ChEBI" id="CHEBI:58548"/>
        <dbReference type="EC" id="5.3.1.23"/>
    </reaction>
</comment>
<dbReference type="HAMAP" id="MF_01678">
    <property type="entry name" value="Salvage_MtnA"/>
    <property type="match status" value="1"/>
</dbReference>
<dbReference type="InterPro" id="IPR005251">
    <property type="entry name" value="IF-M1Pi"/>
</dbReference>
<evidence type="ECO:0000313" key="7">
    <source>
        <dbReference type="EMBL" id="WBW72517.1"/>
    </source>
</evidence>
<dbReference type="GO" id="GO:0005634">
    <property type="term" value="C:nucleus"/>
    <property type="evidence" value="ECO:0007669"/>
    <property type="project" value="UniProtKB-SubCell"/>
</dbReference>
<dbReference type="PANTHER" id="PTHR43475:SF1">
    <property type="entry name" value="METHYLTHIORIBOSE-1-PHOSPHATE ISOMERASE"/>
    <property type="match status" value="1"/>
</dbReference>
<dbReference type="GeneID" id="80874037"/>
<dbReference type="PANTHER" id="PTHR43475">
    <property type="entry name" value="METHYLTHIORIBOSE-1-PHOSPHATE ISOMERASE"/>
    <property type="match status" value="1"/>
</dbReference>
<dbReference type="InterPro" id="IPR000649">
    <property type="entry name" value="IF-2B-related"/>
</dbReference>
<dbReference type="Gene3D" id="3.40.50.10470">
    <property type="entry name" value="Translation initiation factor eif-2b, domain 2"/>
    <property type="match status" value="1"/>
</dbReference>
<feature type="active site" description="Proton donor" evidence="6">
    <location>
        <position position="237"/>
    </location>
</feature>
<dbReference type="Proteomes" id="UP001212411">
    <property type="component" value="Chromosome 1"/>
</dbReference>
<evidence type="ECO:0000256" key="5">
    <source>
        <dbReference type="ARBA" id="ARBA00023242"/>
    </source>
</evidence>
<keyword evidence="1 6" id="KW-0963">Cytoplasm</keyword>
<keyword evidence="4 6" id="KW-0413">Isomerase</keyword>
<dbReference type="InterPro" id="IPR042529">
    <property type="entry name" value="IF_2B-like_C"/>
</dbReference>
<evidence type="ECO:0000256" key="6">
    <source>
        <dbReference type="HAMAP-Rule" id="MF_03119"/>
    </source>
</evidence>
<reference evidence="7 8" key="1">
    <citation type="journal article" date="2023" name="G3 (Bethesda)">
        <title>A high-quality reference genome for the fission yeast Schizosaccharomyces osmophilus.</title>
        <authorList>
            <person name="Jia G.S."/>
            <person name="Zhang W.C."/>
            <person name="Liang Y."/>
            <person name="Liu X.H."/>
            <person name="Rhind N."/>
            <person name="Pidoux A."/>
            <person name="Brysch-Herzberg M."/>
            <person name="Du L.L."/>
        </authorList>
    </citation>
    <scope>NUCLEOTIDE SEQUENCE [LARGE SCALE GENOMIC DNA]</scope>
    <source>
        <strain evidence="7 8">CBS 15793</strain>
    </source>
</reference>
<dbReference type="GO" id="GO:0005737">
    <property type="term" value="C:cytoplasm"/>
    <property type="evidence" value="ECO:0007669"/>
    <property type="project" value="UniProtKB-SubCell"/>
</dbReference>
<dbReference type="InterPro" id="IPR037171">
    <property type="entry name" value="NagB/RpiA_transferase-like"/>
</dbReference>
<dbReference type="NCBIfam" id="TIGR00524">
    <property type="entry name" value="eIF-2B_rel"/>
    <property type="match status" value="1"/>
</dbReference>
<name>A0AAE9WA22_9SCHI</name>
<evidence type="ECO:0000313" key="8">
    <source>
        <dbReference type="Proteomes" id="UP001212411"/>
    </source>
</evidence>
<dbReference type="NCBIfam" id="NF004326">
    <property type="entry name" value="PRK05720.1"/>
    <property type="match status" value="1"/>
</dbReference>
<comment type="similarity">
    <text evidence="6">Belongs to the eIF-2B alpha/beta/delta subunits family. MtnA subfamily.</text>
</comment>